<dbReference type="STRING" id="64702.SAMN05443377_1095"/>
<evidence type="ECO:0000256" key="1">
    <source>
        <dbReference type="ARBA" id="ARBA00022553"/>
    </source>
</evidence>
<dbReference type="SUPFAM" id="SSF52172">
    <property type="entry name" value="CheY-like"/>
    <property type="match status" value="1"/>
</dbReference>
<dbReference type="InterPro" id="IPR016032">
    <property type="entry name" value="Sig_transdc_resp-reg_C-effctor"/>
</dbReference>
<dbReference type="Pfam" id="PF00072">
    <property type="entry name" value="Response_reg"/>
    <property type="match status" value="1"/>
</dbReference>
<protein>
    <submittedName>
        <fullName evidence="8">DNA-binding response regulator, NarL/FixJ family, contains REC and HTH domains</fullName>
    </submittedName>
</protein>
<dbReference type="InterPro" id="IPR000792">
    <property type="entry name" value="Tscrpt_reg_LuxR_C"/>
</dbReference>
<dbReference type="GO" id="GO:0003677">
    <property type="term" value="F:DNA binding"/>
    <property type="evidence" value="ECO:0007669"/>
    <property type="project" value="UniProtKB-KW"/>
</dbReference>
<organism evidence="8 9">
    <name type="scientific">Propionibacterium cyclohexanicum</name>
    <dbReference type="NCBI Taxonomy" id="64702"/>
    <lineage>
        <taxon>Bacteria</taxon>
        <taxon>Bacillati</taxon>
        <taxon>Actinomycetota</taxon>
        <taxon>Actinomycetes</taxon>
        <taxon>Propionibacteriales</taxon>
        <taxon>Propionibacteriaceae</taxon>
        <taxon>Propionibacterium</taxon>
    </lineage>
</organism>
<evidence type="ECO:0000256" key="5">
    <source>
        <dbReference type="PROSITE-ProRule" id="PRU00169"/>
    </source>
</evidence>
<dbReference type="GO" id="GO:0006355">
    <property type="term" value="P:regulation of DNA-templated transcription"/>
    <property type="evidence" value="ECO:0007669"/>
    <property type="project" value="InterPro"/>
</dbReference>
<keyword evidence="3 8" id="KW-0238">DNA-binding</keyword>
<dbReference type="InterPro" id="IPR001789">
    <property type="entry name" value="Sig_transdc_resp-reg_receiver"/>
</dbReference>
<dbReference type="CDD" id="cd17535">
    <property type="entry name" value="REC_NarL-like"/>
    <property type="match status" value="1"/>
</dbReference>
<evidence type="ECO:0000259" key="7">
    <source>
        <dbReference type="PROSITE" id="PS50110"/>
    </source>
</evidence>
<name>A0A1H9RSV9_9ACTN</name>
<keyword evidence="4" id="KW-0804">Transcription</keyword>
<keyword evidence="2" id="KW-0805">Transcription regulation</keyword>
<dbReference type="InterPro" id="IPR058245">
    <property type="entry name" value="NreC/VraR/RcsB-like_REC"/>
</dbReference>
<evidence type="ECO:0000256" key="4">
    <source>
        <dbReference type="ARBA" id="ARBA00023163"/>
    </source>
</evidence>
<sequence length="232" mass="25125">MEEPRQSTRYDPIRVGIVDDDRFTRESLARLLQQDAGIEVQWVAHGGHSAIEALSVTSTSDHPTQIALVDINMPIMGGAQVCVALREIDPQLRVIMLTSLDVGNNLADCLQAGACGYVMKDDAPEALPHIVRATLYGVDIFSGSVSSMLAGSLNNPPTTNLAPKNTATSPLTEREHEVLIAVADSLTNSQIAHRLHISEPTVKAHLRAIMTKLDCVDRVGVITWAFRNGIID</sequence>
<dbReference type="InterPro" id="IPR036388">
    <property type="entry name" value="WH-like_DNA-bd_sf"/>
</dbReference>
<keyword evidence="1 5" id="KW-0597">Phosphoprotein</keyword>
<dbReference type="Gene3D" id="1.10.10.10">
    <property type="entry name" value="Winged helix-like DNA-binding domain superfamily/Winged helix DNA-binding domain"/>
    <property type="match status" value="1"/>
</dbReference>
<reference evidence="8 9" key="1">
    <citation type="submission" date="2016-10" db="EMBL/GenBank/DDBJ databases">
        <authorList>
            <person name="de Groot N.N."/>
        </authorList>
    </citation>
    <scope>NUCLEOTIDE SEQUENCE [LARGE SCALE GENOMIC DNA]</scope>
    <source>
        <strain evidence="8 9">DSM 16859</strain>
    </source>
</reference>
<accession>A0A1H9RSV9</accession>
<evidence type="ECO:0000256" key="3">
    <source>
        <dbReference type="ARBA" id="ARBA00023125"/>
    </source>
</evidence>
<proteinExistence type="predicted"/>
<dbReference type="EMBL" id="FOGZ01000009">
    <property type="protein sequence ID" value="SER75638.1"/>
    <property type="molecule type" value="Genomic_DNA"/>
</dbReference>
<dbReference type="SUPFAM" id="SSF46894">
    <property type="entry name" value="C-terminal effector domain of the bipartite response regulators"/>
    <property type="match status" value="1"/>
</dbReference>
<dbReference type="Gene3D" id="3.40.50.2300">
    <property type="match status" value="1"/>
</dbReference>
<feature type="domain" description="Response regulatory" evidence="7">
    <location>
        <begin position="14"/>
        <end position="135"/>
    </location>
</feature>
<evidence type="ECO:0000313" key="8">
    <source>
        <dbReference type="EMBL" id="SER75638.1"/>
    </source>
</evidence>
<dbReference type="InterPro" id="IPR039420">
    <property type="entry name" value="WalR-like"/>
</dbReference>
<dbReference type="AlphaFoldDB" id="A0A1H9RSV9"/>
<gene>
    <name evidence="8" type="ORF">SAMN05443377_1095</name>
</gene>
<dbReference type="Pfam" id="PF00196">
    <property type="entry name" value="GerE"/>
    <property type="match status" value="1"/>
</dbReference>
<dbReference type="PANTHER" id="PTHR43214:SF41">
    <property type="entry name" value="NITRATE_NITRITE RESPONSE REGULATOR PROTEIN NARP"/>
    <property type="match status" value="1"/>
</dbReference>
<dbReference type="InterPro" id="IPR011006">
    <property type="entry name" value="CheY-like_superfamily"/>
</dbReference>
<dbReference type="SMART" id="SM00448">
    <property type="entry name" value="REC"/>
    <property type="match status" value="1"/>
</dbReference>
<feature type="domain" description="HTH luxR-type" evidence="6">
    <location>
        <begin position="164"/>
        <end position="229"/>
    </location>
</feature>
<dbReference type="PROSITE" id="PS50043">
    <property type="entry name" value="HTH_LUXR_2"/>
    <property type="match status" value="1"/>
</dbReference>
<feature type="modified residue" description="4-aspartylphosphate" evidence="5">
    <location>
        <position position="70"/>
    </location>
</feature>
<dbReference type="CDD" id="cd06170">
    <property type="entry name" value="LuxR_C_like"/>
    <property type="match status" value="1"/>
</dbReference>
<keyword evidence="9" id="KW-1185">Reference proteome</keyword>
<dbReference type="Proteomes" id="UP000198815">
    <property type="component" value="Unassembled WGS sequence"/>
</dbReference>
<dbReference type="RefSeq" id="WP_177170084.1">
    <property type="nucleotide sequence ID" value="NZ_FOGZ01000009.1"/>
</dbReference>
<evidence type="ECO:0000256" key="2">
    <source>
        <dbReference type="ARBA" id="ARBA00023015"/>
    </source>
</evidence>
<dbReference type="PROSITE" id="PS50110">
    <property type="entry name" value="RESPONSE_REGULATORY"/>
    <property type="match status" value="1"/>
</dbReference>
<evidence type="ECO:0000313" key="9">
    <source>
        <dbReference type="Proteomes" id="UP000198815"/>
    </source>
</evidence>
<dbReference type="PRINTS" id="PR00038">
    <property type="entry name" value="HTHLUXR"/>
</dbReference>
<dbReference type="PANTHER" id="PTHR43214">
    <property type="entry name" value="TWO-COMPONENT RESPONSE REGULATOR"/>
    <property type="match status" value="1"/>
</dbReference>
<dbReference type="GO" id="GO:0000160">
    <property type="term" value="P:phosphorelay signal transduction system"/>
    <property type="evidence" value="ECO:0007669"/>
    <property type="project" value="InterPro"/>
</dbReference>
<evidence type="ECO:0000259" key="6">
    <source>
        <dbReference type="PROSITE" id="PS50043"/>
    </source>
</evidence>
<dbReference type="SMART" id="SM00421">
    <property type="entry name" value="HTH_LUXR"/>
    <property type="match status" value="1"/>
</dbReference>